<name>A0A8T0FC78_ARGBR</name>
<organism evidence="2 3">
    <name type="scientific">Argiope bruennichi</name>
    <name type="common">Wasp spider</name>
    <name type="synonym">Aranea bruennichi</name>
    <dbReference type="NCBI Taxonomy" id="94029"/>
    <lineage>
        <taxon>Eukaryota</taxon>
        <taxon>Metazoa</taxon>
        <taxon>Ecdysozoa</taxon>
        <taxon>Arthropoda</taxon>
        <taxon>Chelicerata</taxon>
        <taxon>Arachnida</taxon>
        <taxon>Araneae</taxon>
        <taxon>Araneomorphae</taxon>
        <taxon>Entelegynae</taxon>
        <taxon>Araneoidea</taxon>
        <taxon>Araneidae</taxon>
        <taxon>Argiope</taxon>
    </lineage>
</organism>
<reference evidence="2" key="1">
    <citation type="journal article" date="2020" name="bioRxiv">
        <title>Chromosome-level reference genome of the European wasp spider Argiope bruennichi: a resource for studies on range expansion and evolutionary adaptation.</title>
        <authorList>
            <person name="Sheffer M.M."/>
            <person name="Hoppe A."/>
            <person name="Krehenwinkel H."/>
            <person name="Uhl G."/>
            <person name="Kuss A.W."/>
            <person name="Jensen L."/>
            <person name="Jensen C."/>
            <person name="Gillespie R.G."/>
            <person name="Hoff K.J."/>
            <person name="Prost S."/>
        </authorList>
    </citation>
    <scope>NUCLEOTIDE SEQUENCE</scope>
</reference>
<reference evidence="2" key="2">
    <citation type="submission" date="2020-06" db="EMBL/GenBank/DDBJ databases">
        <authorList>
            <person name="Sheffer M."/>
        </authorList>
    </citation>
    <scope>NUCLEOTIDE SEQUENCE</scope>
</reference>
<comment type="caution">
    <text evidence="2">The sequence shown here is derived from an EMBL/GenBank/DDBJ whole genome shotgun (WGS) entry which is preliminary data.</text>
</comment>
<sequence length="134" mass="14808">MKSFNPDKKSTAGQTNDPVQPAPRPTTKPRRFRGLITPKKLHRSVQFATQPDEDMNVDDFIPNNQLLPCSAVTPSSTLPSPDGPDKFPPLSCTSLALAANLNPENQSPLFLASRLSCLLNNLQSFIIYQYLELL</sequence>
<accession>A0A8T0FC78</accession>
<dbReference type="Proteomes" id="UP000807504">
    <property type="component" value="Unassembled WGS sequence"/>
</dbReference>
<dbReference type="EMBL" id="JABXBU010000015">
    <property type="protein sequence ID" value="KAF8787935.1"/>
    <property type="molecule type" value="Genomic_DNA"/>
</dbReference>
<feature type="compositionally biased region" description="Basic and acidic residues" evidence="1">
    <location>
        <begin position="1"/>
        <end position="10"/>
    </location>
</feature>
<keyword evidence="3" id="KW-1185">Reference proteome</keyword>
<dbReference type="AlphaFoldDB" id="A0A8T0FC78"/>
<evidence type="ECO:0000313" key="3">
    <source>
        <dbReference type="Proteomes" id="UP000807504"/>
    </source>
</evidence>
<feature type="region of interest" description="Disordered" evidence="1">
    <location>
        <begin position="1"/>
        <end position="35"/>
    </location>
</feature>
<gene>
    <name evidence="2" type="ORF">HNY73_009483</name>
</gene>
<proteinExistence type="predicted"/>
<evidence type="ECO:0000313" key="2">
    <source>
        <dbReference type="EMBL" id="KAF8787935.1"/>
    </source>
</evidence>
<protein>
    <submittedName>
        <fullName evidence="2">Uncharacterized protein</fullName>
    </submittedName>
</protein>
<evidence type="ECO:0000256" key="1">
    <source>
        <dbReference type="SAM" id="MobiDB-lite"/>
    </source>
</evidence>